<feature type="compositionally biased region" description="Basic and acidic residues" evidence="1">
    <location>
        <begin position="116"/>
        <end position="129"/>
    </location>
</feature>
<dbReference type="InterPro" id="IPR006578">
    <property type="entry name" value="MADF-dom"/>
</dbReference>
<comment type="caution">
    <text evidence="3">The sequence shown here is derived from an EMBL/GenBank/DDBJ whole genome shotgun (WGS) entry which is preliminary data.</text>
</comment>
<dbReference type="SMART" id="SM00595">
    <property type="entry name" value="MADF"/>
    <property type="match status" value="1"/>
</dbReference>
<proteinExistence type="predicted"/>
<feature type="region of interest" description="Disordered" evidence="1">
    <location>
        <begin position="152"/>
        <end position="179"/>
    </location>
</feature>
<protein>
    <recommendedName>
        <fullName evidence="2">MADF domain-containing protein</fullName>
    </recommendedName>
</protein>
<dbReference type="Pfam" id="PF10545">
    <property type="entry name" value="MADF_DNA_bdg"/>
    <property type="match status" value="1"/>
</dbReference>
<evidence type="ECO:0000259" key="2">
    <source>
        <dbReference type="PROSITE" id="PS51029"/>
    </source>
</evidence>
<evidence type="ECO:0000313" key="4">
    <source>
        <dbReference type="Proteomes" id="UP000823941"/>
    </source>
</evidence>
<name>A0ABQ7QRZ3_PLUXY</name>
<dbReference type="EMBL" id="JAHIBW010000009">
    <property type="protein sequence ID" value="KAG7307797.1"/>
    <property type="molecule type" value="Genomic_DNA"/>
</dbReference>
<dbReference type="PANTHER" id="PTHR21505:SF8">
    <property type="entry name" value="DPT-YFP REPRESSOR BY OVEREXPRESSION, ISOFORM D-RELATED"/>
    <property type="match status" value="1"/>
</dbReference>
<gene>
    <name evidence="3" type="ORF">JYU34_006392</name>
</gene>
<feature type="region of interest" description="Disordered" evidence="1">
    <location>
        <begin position="110"/>
        <end position="129"/>
    </location>
</feature>
<reference evidence="3 4" key="1">
    <citation type="submission" date="2021-06" db="EMBL/GenBank/DDBJ databases">
        <title>A haploid diamondback moth (Plutella xylostella L.) genome assembly resolves 31 chromosomes and identifies a diamide resistance mutation.</title>
        <authorList>
            <person name="Ward C.M."/>
            <person name="Perry K.D."/>
            <person name="Baker G."/>
            <person name="Powis K."/>
            <person name="Heckel D.G."/>
            <person name="Baxter S.W."/>
        </authorList>
    </citation>
    <scope>NUCLEOTIDE SEQUENCE [LARGE SCALE GENOMIC DNA]</scope>
    <source>
        <strain evidence="3 4">LV</strain>
        <tissue evidence="3">Single pupa</tissue>
    </source>
</reference>
<accession>A0ABQ7QRZ3</accession>
<evidence type="ECO:0000313" key="3">
    <source>
        <dbReference type="EMBL" id="KAG7307797.1"/>
    </source>
</evidence>
<evidence type="ECO:0000256" key="1">
    <source>
        <dbReference type="SAM" id="MobiDB-lite"/>
    </source>
</evidence>
<sequence length="261" mass="30643">MEPKQIPFRDFYTEFLQLYESYPCLWDSESSLYMRSDLKRKADQALLQKYREIDPGATIHHMKRKLDSLRHSYRREQKKVLESLKATESPYVYKPTLWYYNLLSFLPDHPSRRRKSDHEKSVTEPEPVFEKDDYEVDTTDFEAVMITYSASDDELASPPPKKKKKSIKKQTSITQEDQSETVDTHVFNYQSPAEIEDECSAFATNMKIQMRELDVTQKYIAQKLISDIMFLGRTKQLNLKSIVLVNGNANLNQQDFVSTSH</sequence>
<organism evidence="3 4">
    <name type="scientific">Plutella xylostella</name>
    <name type="common">Diamondback moth</name>
    <name type="synonym">Plutella maculipennis</name>
    <dbReference type="NCBI Taxonomy" id="51655"/>
    <lineage>
        <taxon>Eukaryota</taxon>
        <taxon>Metazoa</taxon>
        <taxon>Ecdysozoa</taxon>
        <taxon>Arthropoda</taxon>
        <taxon>Hexapoda</taxon>
        <taxon>Insecta</taxon>
        <taxon>Pterygota</taxon>
        <taxon>Neoptera</taxon>
        <taxon>Endopterygota</taxon>
        <taxon>Lepidoptera</taxon>
        <taxon>Glossata</taxon>
        <taxon>Ditrysia</taxon>
        <taxon>Yponomeutoidea</taxon>
        <taxon>Plutellidae</taxon>
        <taxon>Plutella</taxon>
    </lineage>
</organism>
<dbReference type="Proteomes" id="UP000823941">
    <property type="component" value="Chromosome 9"/>
</dbReference>
<feature type="domain" description="MADF" evidence="2">
    <location>
        <begin position="14"/>
        <end position="111"/>
    </location>
</feature>
<keyword evidence="4" id="KW-1185">Reference proteome</keyword>
<dbReference type="PROSITE" id="PS51029">
    <property type="entry name" value="MADF"/>
    <property type="match status" value="1"/>
</dbReference>
<dbReference type="PANTHER" id="PTHR21505">
    <property type="entry name" value="MADF DOMAIN-CONTAINING PROTEIN-RELATED"/>
    <property type="match status" value="1"/>
</dbReference>